<evidence type="ECO:0000313" key="2">
    <source>
        <dbReference type="EMBL" id="RKP53574.1"/>
    </source>
</evidence>
<evidence type="ECO:0000259" key="1">
    <source>
        <dbReference type="Pfam" id="PF07883"/>
    </source>
</evidence>
<dbReference type="Pfam" id="PF07883">
    <property type="entry name" value="Cupin_2"/>
    <property type="match status" value="1"/>
</dbReference>
<dbReference type="RefSeq" id="WP_121087649.1">
    <property type="nucleotide sequence ID" value="NZ_RBZU01000006.1"/>
</dbReference>
<evidence type="ECO:0000313" key="3">
    <source>
        <dbReference type="Proteomes" id="UP000270342"/>
    </source>
</evidence>
<reference evidence="2 3" key="1">
    <citation type="submission" date="2018-10" db="EMBL/GenBank/DDBJ databases">
        <title>Robbsia sp. DHC34, isolated from soil.</title>
        <authorList>
            <person name="Gao Z.-H."/>
            <person name="Qiu L.-H."/>
        </authorList>
    </citation>
    <scope>NUCLEOTIDE SEQUENCE [LARGE SCALE GENOMIC DNA]</scope>
    <source>
        <strain evidence="2 3">DHC34</strain>
    </source>
</reference>
<dbReference type="Gene3D" id="2.60.120.10">
    <property type="entry name" value="Jelly Rolls"/>
    <property type="match status" value="1"/>
</dbReference>
<dbReference type="InterPro" id="IPR047142">
    <property type="entry name" value="OryJ/VirC-like"/>
</dbReference>
<proteinExistence type="predicted"/>
<sequence>MTRQIRIVDLVADTANGPAQRREDLVPMTPGVDIELWQSFVSRAASVRGDVPFHPPSGQSLLRFFVLPAPPAAHEDVDWRVIADAFFRSNDIEACRVDGARHPLMHRTPTSDCVILLEGRVKLVLDEGEPIDIEPFDVVRQRATPHAWVNLGPGPALLISLMHGT</sequence>
<dbReference type="PANTHER" id="PTHR36156:SF2">
    <property type="entry name" value="CUPIN TYPE-2 DOMAIN-CONTAINING PROTEIN"/>
    <property type="match status" value="1"/>
</dbReference>
<protein>
    <submittedName>
        <fullName evidence="2">Cupin domain-containing protein</fullName>
    </submittedName>
</protein>
<feature type="domain" description="Cupin type-2" evidence="1">
    <location>
        <begin position="99"/>
        <end position="160"/>
    </location>
</feature>
<organism evidence="2 3">
    <name type="scientific">Pararobbsia silviterrae</name>
    <dbReference type="NCBI Taxonomy" id="1792498"/>
    <lineage>
        <taxon>Bacteria</taxon>
        <taxon>Pseudomonadati</taxon>
        <taxon>Pseudomonadota</taxon>
        <taxon>Betaproteobacteria</taxon>
        <taxon>Burkholderiales</taxon>
        <taxon>Burkholderiaceae</taxon>
        <taxon>Pararobbsia</taxon>
    </lineage>
</organism>
<dbReference type="AlphaFoldDB" id="A0A494XUQ2"/>
<comment type="caution">
    <text evidence="2">The sequence shown here is derived from an EMBL/GenBank/DDBJ whole genome shotgun (WGS) entry which is preliminary data.</text>
</comment>
<accession>A0A494XUQ2</accession>
<dbReference type="Proteomes" id="UP000270342">
    <property type="component" value="Unassembled WGS sequence"/>
</dbReference>
<dbReference type="EMBL" id="RBZU01000006">
    <property type="protein sequence ID" value="RKP53574.1"/>
    <property type="molecule type" value="Genomic_DNA"/>
</dbReference>
<dbReference type="InterPro" id="IPR013096">
    <property type="entry name" value="Cupin_2"/>
</dbReference>
<keyword evidence="3" id="KW-1185">Reference proteome</keyword>
<dbReference type="PANTHER" id="PTHR36156">
    <property type="entry name" value="SLR2101 PROTEIN"/>
    <property type="match status" value="1"/>
</dbReference>
<dbReference type="OrthoDB" id="713485at2"/>
<gene>
    <name evidence="2" type="ORF">D7S86_14940</name>
</gene>
<dbReference type="InterPro" id="IPR011051">
    <property type="entry name" value="RmlC_Cupin_sf"/>
</dbReference>
<dbReference type="InterPro" id="IPR014710">
    <property type="entry name" value="RmlC-like_jellyroll"/>
</dbReference>
<name>A0A494XUQ2_9BURK</name>
<dbReference type="SUPFAM" id="SSF51182">
    <property type="entry name" value="RmlC-like cupins"/>
    <property type="match status" value="1"/>
</dbReference>